<dbReference type="PANTHER" id="PTHR11375:SF0">
    <property type="entry name" value="ACIDIC LEUCINE-RICH NUCLEAR PHOSPHOPROTEIN 32 FAMILY MEMBER A"/>
    <property type="match status" value="1"/>
</dbReference>
<evidence type="ECO:0000313" key="5">
    <source>
        <dbReference type="EMBL" id="CUG90582.1"/>
    </source>
</evidence>
<keyword evidence="6" id="KW-1185">Reference proteome</keyword>
<dbReference type="VEuPathDB" id="TriTrypDB:BSAL_27630"/>
<comment type="similarity">
    <text evidence="3">Belongs to the ANP32 family.</text>
</comment>
<dbReference type="OrthoDB" id="266138at2759"/>
<dbReference type="InterPro" id="IPR032675">
    <property type="entry name" value="LRR_dom_sf"/>
</dbReference>
<keyword evidence="1" id="KW-0433">Leucine-rich repeat</keyword>
<dbReference type="OMA" id="NACTSSH"/>
<dbReference type="AlphaFoldDB" id="A0A0S4JGB7"/>
<reference evidence="6" key="1">
    <citation type="submission" date="2015-09" db="EMBL/GenBank/DDBJ databases">
        <authorList>
            <consortium name="Pathogen Informatics"/>
        </authorList>
    </citation>
    <scope>NUCLEOTIDE SEQUENCE [LARGE SCALE GENOMIC DNA]</scope>
    <source>
        <strain evidence="6">Lake Konstanz</strain>
    </source>
</reference>
<evidence type="ECO:0000313" key="6">
    <source>
        <dbReference type="Proteomes" id="UP000051952"/>
    </source>
</evidence>
<dbReference type="SUPFAM" id="SSF48371">
    <property type="entry name" value="ARM repeat"/>
    <property type="match status" value="1"/>
</dbReference>
<dbReference type="InterPro" id="IPR045081">
    <property type="entry name" value="AN32"/>
</dbReference>
<evidence type="ECO:0000256" key="4">
    <source>
        <dbReference type="SAM" id="MobiDB-lite"/>
    </source>
</evidence>
<gene>
    <name evidence="5" type="ORF">BSAL_27630</name>
</gene>
<evidence type="ECO:0000256" key="1">
    <source>
        <dbReference type="ARBA" id="ARBA00022614"/>
    </source>
</evidence>
<sequence length="243" mass="26983">MEILRKTAAFKLTQQTTNEQGVPLPAEDVTELHFTQLPLVPASLFAPFHCLRKLSLVSLKPALKQFWDLPLYYFPVLEKLDLSDNKIERFTSVALSPTNPLSTAVVGTDASIAWNACTSSHKQSTSALPIASLKRLHLINNVIDDVQQLTALSLIFPNLEVLDIAENPVAATFARSEAFALLWPNTLSALDSVDKEGEVIEVLETDDDEEDSDDDDEEEDEDDEEEEDEESDEPVKKAARTES</sequence>
<dbReference type="PROSITE" id="PS51450">
    <property type="entry name" value="LRR"/>
    <property type="match status" value="2"/>
</dbReference>
<feature type="region of interest" description="Disordered" evidence="4">
    <location>
        <begin position="202"/>
        <end position="243"/>
    </location>
</feature>
<proteinExistence type="inferred from homology"/>
<dbReference type="EMBL" id="CYKH01001848">
    <property type="protein sequence ID" value="CUG90582.1"/>
    <property type="molecule type" value="Genomic_DNA"/>
</dbReference>
<dbReference type="SUPFAM" id="SSF52047">
    <property type="entry name" value="RNI-like"/>
    <property type="match status" value="1"/>
</dbReference>
<evidence type="ECO:0008006" key="7">
    <source>
        <dbReference type="Google" id="ProtNLM"/>
    </source>
</evidence>
<dbReference type="PANTHER" id="PTHR11375">
    <property type="entry name" value="ACIDIC LEUCINE-RICH NUCLEAR PHOSPHOPROTEIN 32"/>
    <property type="match status" value="1"/>
</dbReference>
<feature type="compositionally biased region" description="Basic and acidic residues" evidence="4">
    <location>
        <begin position="233"/>
        <end position="243"/>
    </location>
</feature>
<dbReference type="InterPro" id="IPR001611">
    <property type="entry name" value="Leu-rich_rpt"/>
</dbReference>
<dbReference type="GO" id="GO:0042393">
    <property type="term" value="F:histone binding"/>
    <property type="evidence" value="ECO:0007669"/>
    <property type="project" value="TreeGrafter"/>
</dbReference>
<protein>
    <recommendedName>
        <fullName evidence="7">Leucine-rich repeat protein</fullName>
    </recommendedName>
</protein>
<organism evidence="5 6">
    <name type="scientific">Bodo saltans</name>
    <name type="common">Flagellated protozoan</name>
    <dbReference type="NCBI Taxonomy" id="75058"/>
    <lineage>
        <taxon>Eukaryota</taxon>
        <taxon>Discoba</taxon>
        <taxon>Euglenozoa</taxon>
        <taxon>Kinetoplastea</taxon>
        <taxon>Metakinetoplastina</taxon>
        <taxon>Eubodonida</taxon>
        <taxon>Bodonidae</taxon>
        <taxon>Bodo</taxon>
    </lineage>
</organism>
<evidence type="ECO:0000256" key="3">
    <source>
        <dbReference type="ARBA" id="ARBA00025777"/>
    </source>
</evidence>
<keyword evidence="2" id="KW-0677">Repeat</keyword>
<dbReference type="Gene3D" id="3.80.10.10">
    <property type="entry name" value="Ribonuclease Inhibitor"/>
    <property type="match status" value="1"/>
</dbReference>
<feature type="compositionally biased region" description="Acidic residues" evidence="4">
    <location>
        <begin position="202"/>
        <end position="232"/>
    </location>
</feature>
<accession>A0A0S4JGB7</accession>
<dbReference type="InterPro" id="IPR016024">
    <property type="entry name" value="ARM-type_fold"/>
</dbReference>
<dbReference type="GO" id="GO:0005634">
    <property type="term" value="C:nucleus"/>
    <property type="evidence" value="ECO:0007669"/>
    <property type="project" value="TreeGrafter"/>
</dbReference>
<evidence type="ECO:0000256" key="2">
    <source>
        <dbReference type="ARBA" id="ARBA00022737"/>
    </source>
</evidence>
<name>A0A0S4JGB7_BODSA</name>
<dbReference type="Proteomes" id="UP000051952">
    <property type="component" value="Unassembled WGS sequence"/>
</dbReference>